<dbReference type="InterPro" id="IPR035584">
    <property type="entry name" value="PurF_N"/>
</dbReference>
<dbReference type="PIRSF" id="PIRSF000485">
    <property type="entry name" value="Amd_phspho_trans"/>
    <property type="match status" value="1"/>
</dbReference>
<feature type="active site" description="Nucleophile" evidence="7 9">
    <location>
        <position position="2"/>
    </location>
</feature>
<dbReference type="InterPro" id="IPR029057">
    <property type="entry name" value="PRTase-like"/>
</dbReference>
<dbReference type="PROSITE" id="PS51278">
    <property type="entry name" value="GATASE_TYPE_2"/>
    <property type="match status" value="1"/>
</dbReference>
<dbReference type="Gene3D" id="3.40.50.2020">
    <property type="match status" value="1"/>
</dbReference>
<evidence type="ECO:0000256" key="3">
    <source>
        <dbReference type="ARBA" id="ARBA00022676"/>
    </source>
</evidence>
<evidence type="ECO:0000313" key="14">
    <source>
        <dbReference type="Proteomes" id="UP000582837"/>
    </source>
</evidence>
<feature type="binding site" evidence="7 10">
    <location>
        <position position="288"/>
    </location>
    <ligand>
        <name>Mg(2+)</name>
        <dbReference type="ChEBI" id="CHEBI:18420"/>
    </ligand>
</feature>
<evidence type="ECO:0000256" key="9">
    <source>
        <dbReference type="PIRSR" id="PIRSR000485-1"/>
    </source>
</evidence>
<feature type="binding site" evidence="7 10">
    <location>
        <position position="350"/>
    </location>
    <ligand>
        <name>Mg(2+)</name>
        <dbReference type="ChEBI" id="CHEBI:18420"/>
    </ligand>
</feature>
<comment type="caution">
    <text evidence="13">The sequence shown here is derived from an EMBL/GenBank/DDBJ whole genome shotgun (WGS) entry which is preliminary data.</text>
</comment>
<gene>
    <name evidence="7" type="primary">purF</name>
    <name evidence="13" type="ORF">HNQ61_001521</name>
</gene>
<keyword evidence="7 10" id="KW-0460">Magnesium</keyword>
<feature type="binding site" evidence="7 10">
    <location>
        <position position="351"/>
    </location>
    <ligand>
        <name>Mg(2+)</name>
        <dbReference type="ChEBI" id="CHEBI:18420"/>
    </ligand>
</feature>
<keyword evidence="6 7" id="KW-0315">Glutamine amidotransferase</keyword>
<comment type="cofactor">
    <cofactor evidence="7 10">
        <name>Mg(2+)</name>
        <dbReference type="ChEBI" id="CHEBI:18420"/>
    </cofactor>
    <text evidence="7 10">Binds 1 Mg(2+) ion per subunit.</text>
</comment>
<dbReference type="GO" id="GO:0004044">
    <property type="term" value="F:amidophosphoribosyltransferase activity"/>
    <property type="evidence" value="ECO:0007669"/>
    <property type="project" value="UniProtKB-UniRule"/>
</dbReference>
<dbReference type="UniPathway" id="UPA00074">
    <property type="reaction ID" value="UER00124"/>
</dbReference>
<dbReference type="CDD" id="cd06223">
    <property type="entry name" value="PRTases_typeI"/>
    <property type="match status" value="1"/>
</dbReference>
<organism evidence="13 14">
    <name type="scientific">Longimicrobium terrae</name>
    <dbReference type="NCBI Taxonomy" id="1639882"/>
    <lineage>
        <taxon>Bacteria</taxon>
        <taxon>Pseudomonadati</taxon>
        <taxon>Gemmatimonadota</taxon>
        <taxon>Longimicrobiia</taxon>
        <taxon>Longimicrobiales</taxon>
        <taxon>Longimicrobiaceae</taxon>
        <taxon>Longimicrobium</taxon>
    </lineage>
</organism>
<dbReference type="GO" id="GO:0000287">
    <property type="term" value="F:magnesium ion binding"/>
    <property type="evidence" value="ECO:0007669"/>
    <property type="project" value="UniProtKB-UniRule"/>
</dbReference>
<dbReference type="HAMAP" id="MF_01931">
    <property type="entry name" value="PurF"/>
    <property type="match status" value="1"/>
</dbReference>
<sequence length="463" mass="49977">MCGIVAVSGNSEAAQLCFLGLYSLQHRGQEAAGIASFDRATGQSHRVRKPGLVSDAIQAKDIAELPGDVAVAHIRYSTAGGAGLKNAQPIRESYRGGPIALVHNGNLTNANLLRDQLFNQGALFQSTIDSEAIVHLIARSRGATPDEQITEALSQLEGAYCVLITVGDTLYAARDPYGYRPLVIGALPGGGLMLASETCALDIAGARYVRDVEPGEFIRIRGGEIETVSRLPQMVAESQPCIFELVYFARPDTQLWGYTVDRARRAFGRRLAQEQGAPGDIVISVPDSANSAAVGYSEQSGIPFELGLIRNHYVGRTFITPTQAGRDFKVRMKFSPVREVLSGKRVVVVDDSLVRGTTSRALVNMLREAGATQVHLRLASPPVRWPCFYGIDMPTREELIASDKTVEEIRAFLGVDSLGYLSPDGMLECVADEGETYCTACFTGDYRAPLVDAQQGFAMSSHC</sequence>
<accession>A0A841GW40</accession>
<comment type="similarity">
    <text evidence="2 7 8">In the C-terminal section; belongs to the purine/pyrimidine phosphoribosyltransferase family.</text>
</comment>
<evidence type="ECO:0000256" key="10">
    <source>
        <dbReference type="PIRSR" id="PIRSR000485-2"/>
    </source>
</evidence>
<evidence type="ECO:0000313" key="13">
    <source>
        <dbReference type="EMBL" id="MBB6069904.1"/>
    </source>
</evidence>
<keyword evidence="14" id="KW-1185">Reference proteome</keyword>
<dbReference type="InterPro" id="IPR005854">
    <property type="entry name" value="PurF"/>
</dbReference>
<dbReference type="RefSeq" id="WP_170039437.1">
    <property type="nucleotide sequence ID" value="NZ_JABDTL010000002.1"/>
</dbReference>
<keyword evidence="4 7" id="KW-0808">Transferase</keyword>
<dbReference type="CDD" id="cd00715">
    <property type="entry name" value="GPATase_N"/>
    <property type="match status" value="1"/>
</dbReference>
<dbReference type="GO" id="GO:0051539">
    <property type="term" value="F:4 iron, 4 sulfur cluster binding"/>
    <property type="evidence" value="ECO:0007669"/>
    <property type="project" value="UniProtKB-KW"/>
</dbReference>
<evidence type="ECO:0000256" key="6">
    <source>
        <dbReference type="ARBA" id="ARBA00022962"/>
    </source>
</evidence>
<dbReference type="InterPro" id="IPR029055">
    <property type="entry name" value="Ntn_hydrolases_N"/>
</dbReference>
<comment type="function">
    <text evidence="7">Catalyzes the formation of phosphoribosylamine from phosphoribosylpyrophosphate (PRPP) and glutamine.</text>
</comment>
<dbReference type="Gene3D" id="3.60.20.10">
    <property type="entry name" value="Glutamine Phosphoribosylpyrophosphate, subunit 1, domain 1"/>
    <property type="match status" value="1"/>
</dbReference>
<dbReference type="SUPFAM" id="SSF56235">
    <property type="entry name" value="N-terminal nucleophile aminohydrolases (Ntn hydrolases)"/>
    <property type="match status" value="1"/>
</dbReference>
<feature type="binding site" evidence="7 11">
    <location>
        <position position="438"/>
    </location>
    <ligand>
        <name>[4Fe-4S] cluster</name>
        <dbReference type="ChEBI" id="CHEBI:49883"/>
    </ligand>
</feature>
<evidence type="ECO:0000256" key="1">
    <source>
        <dbReference type="ARBA" id="ARBA00005209"/>
    </source>
</evidence>
<dbReference type="InterPro" id="IPR017932">
    <property type="entry name" value="GATase_2_dom"/>
</dbReference>
<evidence type="ECO:0000256" key="11">
    <source>
        <dbReference type="PIRSR" id="PIRSR000485-3"/>
    </source>
</evidence>
<feature type="binding site" evidence="7 11">
    <location>
        <position position="387"/>
    </location>
    <ligand>
        <name>[4Fe-4S] cluster</name>
        <dbReference type="ChEBI" id="CHEBI:49883"/>
    </ligand>
</feature>
<dbReference type="AlphaFoldDB" id="A0A841GW40"/>
<keyword evidence="7 11" id="KW-0411">Iron-sulfur</keyword>
<proteinExistence type="inferred from homology"/>
<dbReference type="Proteomes" id="UP000582837">
    <property type="component" value="Unassembled WGS sequence"/>
</dbReference>
<name>A0A841GW40_9BACT</name>
<feature type="binding site" evidence="7 11">
    <location>
        <position position="441"/>
    </location>
    <ligand>
        <name>[4Fe-4S] cluster</name>
        <dbReference type="ChEBI" id="CHEBI:49883"/>
    </ligand>
</feature>
<dbReference type="GO" id="GO:0009113">
    <property type="term" value="P:purine nucleobase biosynthetic process"/>
    <property type="evidence" value="ECO:0007669"/>
    <property type="project" value="UniProtKB-UniRule"/>
</dbReference>
<dbReference type="PANTHER" id="PTHR11907">
    <property type="entry name" value="AMIDOPHOSPHORIBOSYLTRANSFERASE"/>
    <property type="match status" value="1"/>
</dbReference>
<keyword evidence="3 7" id="KW-0328">Glycosyltransferase</keyword>
<dbReference type="InterPro" id="IPR000836">
    <property type="entry name" value="PRTase_dom"/>
</dbReference>
<evidence type="ECO:0000259" key="12">
    <source>
        <dbReference type="PROSITE" id="PS51278"/>
    </source>
</evidence>
<evidence type="ECO:0000256" key="5">
    <source>
        <dbReference type="ARBA" id="ARBA00022755"/>
    </source>
</evidence>
<dbReference type="Pfam" id="PF13537">
    <property type="entry name" value="GATase_7"/>
    <property type="match status" value="1"/>
</dbReference>
<evidence type="ECO:0000256" key="4">
    <source>
        <dbReference type="ARBA" id="ARBA00022679"/>
    </source>
</evidence>
<keyword evidence="7 11" id="KW-0408">Iron</keyword>
<keyword evidence="7 10" id="KW-0479">Metal-binding</keyword>
<evidence type="ECO:0000256" key="7">
    <source>
        <dbReference type="HAMAP-Rule" id="MF_01931"/>
    </source>
</evidence>
<protein>
    <recommendedName>
        <fullName evidence="7">Amidophosphoribosyltransferase</fullName>
        <shortName evidence="7">ATase</shortName>
        <ecNumber evidence="7">2.4.2.14</ecNumber>
    </recommendedName>
    <alternativeName>
        <fullName evidence="7">Glutamine phosphoribosylpyrophosphate amidotransferase</fullName>
        <shortName evidence="7">GPATase</shortName>
    </alternativeName>
</protein>
<keyword evidence="7" id="KW-0004">4Fe-4S</keyword>
<dbReference type="EMBL" id="JACHIA010000003">
    <property type="protein sequence ID" value="MBB6069904.1"/>
    <property type="molecule type" value="Genomic_DNA"/>
</dbReference>
<comment type="cofactor">
    <cofactor evidence="7 11">
        <name>[4Fe-4S] cluster</name>
        <dbReference type="ChEBI" id="CHEBI:49883"/>
    </cofactor>
    <text evidence="7 11">Binds 1 [4Fe-4S] cluster per subunit.</text>
</comment>
<dbReference type="SUPFAM" id="SSF53271">
    <property type="entry name" value="PRTase-like"/>
    <property type="match status" value="1"/>
</dbReference>
<dbReference type="GO" id="GO:0006189">
    <property type="term" value="P:'de novo' IMP biosynthetic process"/>
    <property type="evidence" value="ECO:0007669"/>
    <property type="project" value="UniProtKB-UniRule"/>
</dbReference>
<keyword evidence="5 7" id="KW-0658">Purine biosynthesis</keyword>
<dbReference type="NCBIfam" id="TIGR01134">
    <property type="entry name" value="purF"/>
    <property type="match status" value="1"/>
</dbReference>
<feature type="domain" description="Glutamine amidotransferase type-2" evidence="12">
    <location>
        <begin position="2"/>
        <end position="223"/>
    </location>
</feature>
<evidence type="ECO:0000256" key="8">
    <source>
        <dbReference type="PIRNR" id="PIRNR000485"/>
    </source>
</evidence>
<feature type="binding site" evidence="7 11">
    <location>
        <position position="241"/>
    </location>
    <ligand>
        <name>[4Fe-4S] cluster</name>
        <dbReference type="ChEBI" id="CHEBI:49883"/>
    </ligand>
</feature>
<comment type="pathway">
    <text evidence="1 7 8">Purine metabolism; IMP biosynthesis via de novo pathway; N(1)-(5-phospho-D-ribosyl)glycinamide from 5-phospho-alpha-D-ribose 1-diphosphate: step 1/2.</text>
</comment>
<dbReference type="EC" id="2.4.2.14" evidence="7"/>
<reference evidence="13 14" key="1">
    <citation type="submission" date="2020-08" db="EMBL/GenBank/DDBJ databases">
        <title>Genomic Encyclopedia of Type Strains, Phase IV (KMG-IV): sequencing the most valuable type-strain genomes for metagenomic binning, comparative biology and taxonomic classification.</title>
        <authorList>
            <person name="Goeker M."/>
        </authorList>
    </citation>
    <scope>NUCLEOTIDE SEQUENCE [LARGE SCALE GENOMIC DNA]</scope>
    <source>
        <strain evidence="13 14">DSM 29007</strain>
    </source>
</reference>
<evidence type="ECO:0000256" key="2">
    <source>
        <dbReference type="ARBA" id="ARBA00010138"/>
    </source>
</evidence>
<comment type="catalytic activity">
    <reaction evidence="7 8">
        <text>5-phospho-beta-D-ribosylamine + L-glutamate + diphosphate = 5-phospho-alpha-D-ribose 1-diphosphate + L-glutamine + H2O</text>
        <dbReference type="Rhea" id="RHEA:14905"/>
        <dbReference type="ChEBI" id="CHEBI:15377"/>
        <dbReference type="ChEBI" id="CHEBI:29985"/>
        <dbReference type="ChEBI" id="CHEBI:33019"/>
        <dbReference type="ChEBI" id="CHEBI:58017"/>
        <dbReference type="ChEBI" id="CHEBI:58359"/>
        <dbReference type="ChEBI" id="CHEBI:58681"/>
        <dbReference type="EC" id="2.4.2.14"/>
    </reaction>
</comment>